<gene>
    <name evidence="6" type="ORF">M0638_07490</name>
</gene>
<dbReference type="PANTHER" id="PTHR32089">
    <property type="entry name" value="METHYL-ACCEPTING CHEMOTAXIS PROTEIN MCPB"/>
    <property type="match status" value="1"/>
</dbReference>
<proteinExistence type="inferred from homology"/>
<protein>
    <submittedName>
        <fullName evidence="6">Methyl-accepting chemotaxis protein</fullName>
    </submittedName>
</protein>
<dbReference type="GO" id="GO:0004888">
    <property type="term" value="F:transmembrane signaling receptor activity"/>
    <property type="evidence" value="ECO:0007669"/>
    <property type="project" value="InterPro"/>
</dbReference>
<dbReference type="Proteomes" id="UP001139516">
    <property type="component" value="Unassembled WGS sequence"/>
</dbReference>
<sequence length="496" mass="51099">MLTRSVTPDGMGALGTLRRDAERALVGIILLHGPLLGVAAWLAGGSVWRPLSLWLGIAVAAGGAHVARPAAPATRALVAVALCLMPALLVEAFSRHPWQADAHMHFFAALAVTAALLDRNAVLVAATAIALHHLVLNFLLPAAVFPGGGDLARVVFHAVIVVFETAALCWLIDRAAHALTAAEAAAAEVARQASERERERALAESRAVTGRREAAAALAAEIDRSLTEVANGLATSSNGMKRATDDLSASATETTRQADDAARNIQEASMGVQTVAAATEEMTTTIREITSRVREAAAAAGSAVTEIRATDAVVQALSEGASRISDVVRLIGTIAAQTNLLALNATIEAARAGEQGKGFAVVAGEVKALANQTAAATEEIGAQVAQMQEATARAVAAIRAIGVTVEQTSEIAGAIASAVEEQDHATREISCAAQDVAVGTERVATGVARASQAVGETSEALDALRLSSGEIARQGELLRAEVTRLTQELRRQGEAA</sequence>
<dbReference type="PRINTS" id="PR00260">
    <property type="entry name" value="CHEMTRNSDUCR"/>
</dbReference>
<feature type="transmembrane region" description="Helical" evidence="4">
    <location>
        <begin position="106"/>
        <end position="131"/>
    </location>
</feature>
<organism evidence="6 7">
    <name type="scientific">Roseomonas acroporae</name>
    <dbReference type="NCBI Taxonomy" id="2937791"/>
    <lineage>
        <taxon>Bacteria</taxon>
        <taxon>Pseudomonadati</taxon>
        <taxon>Pseudomonadota</taxon>
        <taxon>Alphaproteobacteria</taxon>
        <taxon>Acetobacterales</taxon>
        <taxon>Roseomonadaceae</taxon>
        <taxon>Roseomonas</taxon>
    </lineage>
</organism>
<evidence type="ECO:0000313" key="7">
    <source>
        <dbReference type="Proteomes" id="UP001139516"/>
    </source>
</evidence>
<dbReference type="SUPFAM" id="SSF58104">
    <property type="entry name" value="Methyl-accepting chemotaxis protein (MCP) signaling domain"/>
    <property type="match status" value="1"/>
</dbReference>
<feature type="transmembrane region" description="Helical" evidence="4">
    <location>
        <begin position="24"/>
        <end position="44"/>
    </location>
</feature>
<dbReference type="PROSITE" id="PS50111">
    <property type="entry name" value="CHEMOTAXIS_TRANSDUC_2"/>
    <property type="match status" value="1"/>
</dbReference>
<evidence type="ECO:0000256" key="1">
    <source>
        <dbReference type="ARBA" id="ARBA00023224"/>
    </source>
</evidence>
<accession>A0A9X1Y4T8</accession>
<feature type="transmembrane region" description="Helical" evidence="4">
    <location>
        <begin position="151"/>
        <end position="172"/>
    </location>
</feature>
<feature type="transmembrane region" description="Helical" evidence="4">
    <location>
        <begin position="51"/>
        <end position="70"/>
    </location>
</feature>
<feature type="transmembrane region" description="Helical" evidence="4">
    <location>
        <begin position="76"/>
        <end position="94"/>
    </location>
</feature>
<keyword evidence="4" id="KW-0472">Membrane</keyword>
<keyword evidence="4" id="KW-1133">Transmembrane helix</keyword>
<evidence type="ECO:0000256" key="2">
    <source>
        <dbReference type="ARBA" id="ARBA00029447"/>
    </source>
</evidence>
<feature type="domain" description="Methyl-accepting transducer" evidence="5">
    <location>
        <begin position="236"/>
        <end position="458"/>
    </location>
</feature>
<name>A0A9X1Y4T8_9PROT</name>
<dbReference type="Pfam" id="PF00015">
    <property type="entry name" value="MCPsignal"/>
    <property type="match status" value="1"/>
</dbReference>
<dbReference type="GO" id="GO:0016020">
    <property type="term" value="C:membrane"/>
    <property type="evidence" value="ECO:0007669"/>
    <property type="project" value="InterPro"/>
</dbReference>
<evidence type="ECO:0000256" key="4">
    <source>
        <dbReference type="SAM" id="Phobius"/>
    </source>
</evidence>
<comment type="similarity">
    <text evidence="2">Belongs to the methyl-accepting chemotaxis (MCP) protein family.</text>
</comment>
<evidence type="ECO:0000313" key="6">
    <source>
        <dbReference type="EMBL" id="MCK8784219.1"/>
    </source>
</evidence>
<keyword evidence="1 3" id="KW-0807">Transducer</keyword>
<dbReference type="SMART" id="SM00283">
    <property type="entry name" value="MA"/>
    <property type="match status" value="1"/>
</dbReference>
<dbReference type="InterPro" id="IPR004090">
    <property type="entry name" value="Chemotax_Me-accpt_rcpt"/>
</dbReference>
<keyword evidence="4" id="KW-0812">Transmembrane</keyword>
<dbReference type="GO" id="GO:0006935">
    <property type="term" value="P:chemotaxis"/>
    <property type="evidence" value="ECO:0007669"/>
    <property type="project" value="InterPro"/>
</dbReference>
<evidence type="ECO:0000256" key="3">
    <source>
        <dbReference type="PROSITE-ProRule" id="PRU00284"/>
    </source>
</evidence>
<dbReference type="AlphaFoldDB" id="A0A9X1Y4T8"/>
<dbReference type="PANTHER" id="PTHR32089:SF112">
    <property type="entry name" value="LYSOZYME-LIKE PROTEIN-RELATED"/>
    <property type="match status" value="1"/>
</dbReference>
<dbReference type="EMBL" id="JALPRX010000027">
    <property type="protein sequence ID" value="MCK8784219.1"/>
    <property type="molecule type" value="Genomic_DNA"/>
</dbReference>
<reference evidence="6" key="1">
    <citation type="submission" date="2022-04" db="EMBL/GenBank/DDBJ databases">
        <title>Roseomonas acroporae sp. nov., isolated from coral Acropora digitifera.</title>
        <authorList>
            <person name="Sun H."/>
        </authorList>
    </citation>
    <scope>NUCLEOTIDE SEQUENCE</scope>
    <source>
        <strain evidence="6">NAR14</strain>
    </source>
</reference>
<comment type="caution">
    <text evidence="6">The sequence shown here is derived from an EMBL/GenBank/DDBJ whole genome shotgun (WGS) entry which is preliminary data.</text>
</comment>
<dbReference type="Gene3D" id="1.10.287.950">
    <property type="entry name" value="Methyl-accepting chemotaxis protein"/>
    <property type="match status" value="1"/>
</dbReference>
<dbReference type="InterPro" id="IPR004089">
    <property type="entry name" value="MCPsignal_dom"/>
</dbReference>
<keyword evidence="7" id="KW-1185">Reference proteome</keyword>
<dbReference type="GO" id="GO:0007165">
    <property type="term" value="P:signal transduction"/>
    <property type="evidence" value="ECO:0007669"/>
    <property type="project" value="UniProtKB-KW"/>
</dbReference>
<evidence type="ECO:0000259" key="5">
    <source>
        <dbReference type="PROSITE" id="PS50111"/>
    </source>
</evidence>
<dbReference type="RefSeq" id="WP_248666345.1">
    <property type="nucleotide sequence ID" value="NZ_JALPRX010000027.1"/>
</dbReference>